<protein>
    <submittedName>
        <fullName evidence="1">Uncharacterized protein</fullName>
    </submittedName>
</protein>
<evidence type="ECO:0000313" key="1">
    <source>
        <dbReference type="EMBL" id="KAJ8629649.1"/>
    </source>
</evidence>
<gene>
    <name evidence="1" type="ORF">MRB53_022972</name>
</gene>
<sequence>MAAAIGVSSYPCSKTLTASNPKSNQSRRITTPFLRSSNGRLSSSSSSILYGDKLHMRAVFGKRKQTAFGSRTPVSVSPKAVSDSRNSQTCLDPDASRVSTALLSSFCR</sequence>
<dbReference type="EMBL" id="CM056815">
    <property type="protein sequence ID" value="KAJ8629649.1"/>
    <property type="molecule type" value="Genomic_DNA"/>
</dbReference>
<evidence type="ECO:0000313" key="2">
    <source>
        <dbReference type="Proteomes" id="UP001234297"/>
    </source>
</evidence>
<keyword evidence="2" id="KW-1185">Reference proteome</keyword>
<reference evidence="1 2" key="1">
    <citation type="journal article" date="2022" name="Hortic Res">
        <title>A haplotype resolved chromosomal level avocado genome allows analysis of novel avocado genes.</title>
        <authorList>
            <person name="Nath O."/>
            <person name="Fletcher S.J."/>
            <person name="Hayward A."/>
            <person name="Shaw L.M."/>
            <person name="Masouleh A.K."/>
            <person name="Furtado A."/>
            <person name="Henry R.J."/>
            <person name="Mitter N."/>
        </authorList>
    </citation>
    <scope>NUCLEOTIDE SEQUENCE [LARGE SCALE GENOMIC DNA]</scope>
    <source>
        <strain evidence="2">cv. Hass</strain>
    </source>
</reference>
<accession>A0ACC2L841</accession>
<proteinExistence type="predicted"/>
<dbReference type="Proteomes" id="UP001234297">
    <property type="component" value="Chromosome 7"/>
</dbReference>
<organism evidence="1 2">
    <name type="scientific">Persea americana</name>
    <name type="common">Avocado</name>
    <dbReference type="NCBI Taxonomy" id="3435"/>
    <lineage>
        <taxon>Eukaryota</taxon>
        <taxon>Viridiplantae</taxon>
        <taxon>Streptophyta</taxon>
        <taxon>Embryophyta</taxon>
        <taxon>Tracheophyta</taxon>
        <taxon>Spermatophyta</taxon>
        <taxon>Magnoliopsida</taxon>
        <taxon>Magnoliidae</taxon>
        <taxon>Laurales</taxon>
        <taxon>Lauraceae</taxon>
        <taxon>Persea</taxon>
    </lineage>
</organism>
<name>A0ACC2L841_PERAE</name>
<comment type="caution">
    <text evidence="1">The sequence shown here is derived from an EMBL/GenBank/DDBJ whole genome shotgun (WGS) entry which is preliminary data.</text>
</comment>